<dbReference type="EMBL" id="JBDJPC010000005">
    <property type="protein sequence ID" value="KAL1501324.1"/>
    <property type="molecule type" value="Genomic_DNA"/>
</dbReference>
<name>A0ABD1ERC1_HYPHA</name>
<sequence length="155" mass="17949">MEGLSGYQTGWFFMFKHEFGALARAVVVVLTTLRAISQRESQKKGPPLVRPGESRILIAVLEMINCKQLARGAETFEAFSARFLNEILMKYADVHTFFLHPDHIFATENKHQNEAVQFHSIAFLFPSLSHQRDQTPEKVWKHNDKQTKRNLHEQI</sequence>
<keyword evidence="3" id="KW-1185">Reference proteome</keyword>
<protein>
    <submittedName>
        <fullName evidence="2">Uncharacterized protein</fullName>
    </submittedName>
</protein>
<evidence type="ECO:0000313" key="3">
    <source>
        <dbReference type="Proteomes" id="UP001566132"/>
    </source>
</evidence>
<gene>
    <name evidence="2" type="ORF">ABEB36_006666</name>
</gene>
<accession>A0ABD1ERC1</accession>
<organism evidence="2 3">
    <name type="scientific">Hypothenemus hampei</name>
    <name type="common">Coffee berry borer</name>
    <dbReference type="NCBI Taxonomy" id="57062"/>
    <lineage>
        <taxon>Eukaryota</taxon>
        <taxon>Metazoa</taxon>
        <taxon>Ecdysozoa</taxon>
        <taxon>Arthropoda</taxon>
        <taxon>Hexapoda</taxon>
        <taxon>Insecta</taxon>
        <taxon>Pterygota</taxon>
        <taxon>Neoptera</taxon>
        <taxon>Endopterygota</taxon>
        <taxon>Coleoptera</taxon>
        <taxon>Polyphaga</taxon>
        <taxon>Cucujiformia</taxon>
        <taxon>Curculionidae</taxon>
        <taxon>Scolytinae</taxon>
        <taxon>Hypothenemus</taxon>
    </lineage>
</organism>
<evidence type="ECO:0000313" key="2">
    <source>
        <dbReference type="EMBL" id="KAL1501324.1"/>
    </source>
</evidence>
<feature type="region of interest" description="Disordered" evidence="1">
    <location>
        <begin position="135"/>
        <end position="155"/>
    </location>
</feature>
<dbReference type="AlphaFoldDB" id="A0ABD1ERC1"/>
<evidence type="ECO:0000256" key="1">
    <source>
        <dbReference type="SAM" id="MobiDB-lite"/>
    </source>
</evidence>
<dbReference type="Proteomes" id="UP001566132">
    <property type="component" value="Unassembled WGS sequence"/>
</dbReference>
<proteinExistence type="predicted"/>
<comment type="caution">
    <text evidence="2">The sequence shown here is derived from an EMBL/GenBank/DDBJ whole genome shotgun (WGS) entry which is preliminary data.</text>
</comment>
<reference evidence="2 3" key="1">
    <citation type="submission" date="2024-05" db="EMBL/GenBank/DDBJ databases">
        <title>Genetic variation in Jamaican populations of the coffee berry borer (Hypothenemus hampei).</title>
        <authorList>
            <person name="Errbii M."/>
            <person name="Myrie A."/>
        </authorList>
    </citation>
    <scope>NUCLEOTIDE SEQUENCE [LARGE SCALE GENOMIC DNA]</scope>
    <source>
        <strain evidence="2">JA-Hopewell-2020-01-JO</strain>
        <tissue evidence="2">Whole body</tissue>
    </source>
</reference>